<evidence type="ECO:0000313" key="1">
    <source>
        <dbReference type="Proteomes" id="UP000887565"/>
    </source>
</evidence>
<keyword evidence="1" id="KW-1185">Reference proteome</keyword>
<name>A0A915HKC4_ROMCU</name>
<reference evidence="2" key="1">
    <citation type="submission" date="2022-11" db="UniProtKB">
        <authorList>
            <consortium name="WormBaseParasite"/>
        </authorList>
    </citation>
    <scope>IDENTIFICATION</scope>
</reference>
<dbReference type="AlphaFoldDB" id="A0A915HKC4"/>
<evidence type="ECO:0000313" key="2">
    <source>
        <dbReference type="WBParaSite" id="nRc.2.0.1.t01792-RA"/>
    </source>
</evidence>
<organism evidence="1 2">
    <name type="scientific">Romanomermis culicivorax</name>
    <name type="common">Nematode worm</name>
    <dbReference type="NCBI Taxonomy" id="13658"/>
    <lineage>
        <taxon>Eukaryota</taxon>
        <taxon>Metazoa</taxon>
        <taxon>Ecdysozoa</taxon>
        <taxon>Nematoda</taxon>
        <taxon>Enoplea</taxon>
        <taxon>Dorylaimia</taxon>
        <taxon>Mermithida</taxon>
        <taxon>Mermithoidea</taxon>
        <taxon>Mermithidae</taxon>
        <taxon>Romanomermis</taxon>
    </lineage>
</organism>
<dbReference type="WBParaSite" id="nRc.2.0.1.t01792-RA">
    <property type="protein sequence ID" value="nRc.2.0.1.t01792-RA"/>
    <property type="gene ID" value="nRc.2.0.1.g01792"/>
</dbReference>
<accession>A0A915HKC4</accession>
<proteinExistence type="predicted"/>
<dbReference type="Proteomes" id="UP000887565">
    <property type="component" value="Unplaced"/>
</dbReference>
<protein>
    <submittedName>
        <fullName evidence="2">Uncharacterized protein</fullName>
    </submittedName>
</protein>
<sequence>MAGASSSHPKSPTTPSAFVLYSGLHRIAAPLIQLLPPESLAKKLQNELETKILKKTKKILGGFDPKTDVKVSHKF</sequence>